<dbReference type="SUPFAM" id="SSF56300">
    <property type="entry name" value="Metallo-dependent phosphatases"/>
    <property type="match status" value="1"/>
</dbReference>
<dbReference type="GO" id="GO:0004112">
    <property type="term" value="F:cyclic-nucleotide phosphodiesterase activity"/>
    <property type="evidence" value="ECO:0007669"/>
    <property type="project" value="InterPro"/>
</dbReference>
<dbReference type="CDD" id="cd07402">
    <property type="entry name" value="MPP_GpdQ"/>
    <property type="match status" value="1"/>
</dbReference>
<keyword evidence="1" id="KW-0479">Metal-binding</keyword>
<dbReference type="EMBL" id="FOCW01000001">
    <property type="protein sequence ID" value="SEN37332.1"/>
    <property type="molecule type" value="Genomic_DNA"/>
</dbReference>
<dbReference type="Gene3D" id="3.30.750.180">
    <property type="entry name" value="GpdQ, beta-strand dimerisation domain"/>
    <property type="match status" value="1"/>
</dbReference>
<evidence type="ECO:0000256" key="1">
    <source>
        <dbReference type="ARBA" id="ARBA00022723"/>
    </source>
</evidence>
<protein>
    <submittedName>
        <fullName evidence="6">3',5'-cyclic AMP phosphodiesterase CpdA</fullName>
    </submittedName>
</protein>
<accession>A0A1H8G055</accession>
<dbReference type="Gene3D" id="3.60.21.40">
    <property type="entry name" value="GpdQ, catalytic alpha/beta sandwich domain"/>
    <property type="match status" value="1"/>
</dbReference>
<organism evidence="6 7">
    <name type="scientific">Brachymonas denitrificans DSM 15123</name>
    <dbReference type="NCBI Taxonomy" id="1121117"/>
    <lineage>
        <taxon>Bacteria</taxon>
        <taxon>Pseudomonadati</taxon>
        <taxon>Pseudomonadota</taxon>
        <taxon>Betaproteobacteria</taxon>
        <taxon>Burkholderiales</taxon>
        <taxon>Comamonadaceae</taxon>
        <taxon>Brachymonas</taxon>
    </lineage>
</organism>
<evidence type="ECO:0000256" key="4">
    <source>
        <dbReference type="ARBA" id="ARBA00025742"/>
    </source>
</evidence>
<name>A0A1H8G055_9BURK</name>
<dbReference type="Proteomes" id="UP000199531">
    <property type="component" value="Unassembled WGS sequence"/>
</dbReference>
<keyword evidence="3" id="KW-0408">Iron</keyword>
<dbReference type="InterPro" id="IPR029052">
    <property type="entry name" value="Metallo-depent_PP-like"/>
</dbReference>
<dbReference type="InterPro" id="IPR050884">
    <property type="entry name" value="CNP_phosphodiesterase-III"/>
</dbReference>
<gene>
    <name evidence="6" type="ORF">SAMN02745977_01256</name>
</gene>
<evidence type="ECO:0000259" key="5">
    <source>
        <dbReference type="Pfam" id="PF00149"/>
    </source>
</evidence>
<dbReference type="PANTHER" id="PTHR42988">
    <property type="entry name" value="PHOSPHOHYDROLASE"/>
    <property type="match status" value="1"/>
</dbReference>
<evidence type="ECO:0000256" key="2">
    <source>
        <dbReference type="ARBA" id="ARBA00022801"/>
    </source>
</evidence>
<proteinExistence type="inferred from homology"/>
<dbReference type="InterPro" id="IPR004843">
    <property type="entry name" value="Calcineurin-like_PHP"/>
</dbReference>
<keyword evidence="2" id="KW-0378">Hydrolase</keyword>
<evidence type="ECO:0000256" key="3">
    <source>
        <dbReference type="ARBA" id="ARBA00023004"/>
    </source>
</evidence>
<dbReference type="PANTHER" id="PTHR42988:SF2">
    <property type="entry name" value="CYCLIC NUCLEOTIDE PHOSPHODIESTERASE CBUA0032-RELATED"/>
    <property type="match status" value="1"/>
</dbReference>
<dbReference type="Pfam" id="PF00149">
    <property type="entry name" value="Metallophos"/>
    <property type="match status" value="1"/>
</dbReference>
<feature type="domain" description="Calcineurin-like phosphoesterase" evidence="5">
    <location>
        <begin position="20"/>
        <end position="215"/>
    </location>
</feature>
<dbReference type="STRING" id="1121117.SAMN02745977_01256"/>
<dbReference type="InterPro" id="IPR042283">
    <property type="entry name" value="GpdQ_catalytic"/>
</dbReference>
<dbReference type="InterPro" id="IPR026575">
    <property type="entry name" value="GpdQ/CpdA-like"/>
</dbReference>
<reference evidence="6 7" key="1">
    <citation type="submission" date="2016-10" db="EMBL/GenBank/DDBJ databases">
        <authorList>
            <person name="de Groot N.N."/>
        </authorList>
    </citation>
    <scope>NUCLEOTIDE SEQUENCE [LARGE SCALE GENOMIC DNA]</scope>
    <source>
        <strain evidence="6 7">DSM 15123</strain>
    </source>
</reference>
<dbReference type="InterPro" id="IPR042281">
    <property type="entry name" value="GpdQ_beta-strand"/>
</dbReference>
<dbReference type="GO" id="GO:0046872">
    <property type="term" value="F:metal ion binding"/>
    <property type="evidence" value="ECO:0007669"/>
    <property type="project" value="UniProtKB-KW"/>
</dbReference>
<dbReference type="AlphaFoldDB" id="A0A1H8G055"/>
<evidence type="ECO:0000313" key="6">
    <source>
        <dbReference type="EMBL" id="SEN37332.1"/>
    </source>
</evidence>
<keyword evidence="7" id="KW-1185">Reference proteome</keyword>
<comment type="similarity">
    <text evidence="4">Belongs to the cyclic nucleotide phosphodiesterase class-III family.</text>
</comment>
<evidence type="ECO:0000313" key="7">
    <source>
        <dbReference type="Proteomes" id="UP000199531"/>
    </source>
</evidence>
<sequence length="283" mass="31301">MEYDGKCSPTIRTRTIMPLIVQLSDTHISRPGQLAYDRVDTSTFLRQAVTAVQRLPQRPDAVVITGDLVDHGQAEEYALLQELLAPIRDIPLFLLPGNHDNRDTLRHAFPAQPAWMASGYAQYSVPLGPMQLVVLDTVVPRRDQGALCPERLAWLDETLHQCRERPTLIAMHHPPFRTLIDGMDDIGLLEGAEVLEAIIQRHPQVQGLISGHVHRHVQTLFGGTRAVIAPSTAHQVALDLSPGAPLAWTLEPPGILLHAFTPQGRLVTHQITTLSFAGPFPFQ</sequence>